<reference evidence="3" key="1">
    <citation type="journal article" date="2019" name="Sci. Rep.">
        <title>Draft genome of Tanacetum cinerariifolium, the natural source of mosquito coil.</title>
        <authorList>
            <person name="Yamashiro T."/>
            <person name="Shiraishi A."/>
            <person name="Satake H."/>
            <person name="Nakayama K."/>
        </authorList>
    </citation>
    <scope>NUCLEOTIDE SEQUENCE</scope>
</reference>
<dbReference type="Pfam" id="PF25874">
    <property type="entry name" value="WHD_plant_repro"/>
    <property type="match status" value="1"/>
</dbReference>
<name>A0A6L2L146_TANCI</name>
<protein>
    <recommendedName>
        <fullName evidence="2">PTC1-like winged helix-turn-helix domain-containing protein</fullName>
    </recommendedName>
</protein>
<organism evidence="3">
    <name type="scientific">Tanacetum cinerariifolium</name>
    <name type="common">Dalmatian daisy</name>
    <name type="synonym">Chrysanthemum cinerariifolium</name>
    <dbReference type="NCBI Taxonomy" id="118510"/>
    <lineage>
        <taxon>Eukaryota</taxon>
        <taxon>Viridiplantae</taxon>
        <taxon>Streptophyta</taxon>
        <taxon>Embryophyta</taxon>
        <taxon>Tracheophyta</taxon>
        <taxon>Spermatophyta</taxon>
        <taxon>Magnoliopsida</taxon>
        <taxon>eudicotyledons</taxon>
        <taxon>Gunneridae</taxon>
        <taxon>Pentapetalae</taxon>
        <taxon>asterids</taxon>
        <taxon>campanulids</taxon>
        <taxon>Asterales</taxon>
        <taxon>Asteraceae</taxon>
        <taxon>Asteroideae</taxon>
        <taxon>Anthemideae</taxon>
        <taxon>Anthemidinae</taxon>
        <taxon>Tanacetum</taxon>
    </lineage>
</organism>
<evidence type="ECO:0000259" key="2">
    <source>
        <dbReference type="Pfam" id="PF25874"/>
    </source>
</evidence>
<dbReference type="PANTHER" id="PTHR46740:SF2">
    <property type="entry name" value="PROTEIN DYAD"/>
    <property type="match status" value="1"/>
</dbReference>
<evidence type="ECO:0000313" key="3">
    <source>
        <dbReference type="EMBL" id="GEU54035.1"/>
    </source>
</evidence>
<evidence type="ECO:0000256" key="1">
    <source>
        <dbReference type="SAM" id="MobiDB-lite"/>
    </source>
</evidence>
<sequence length="886" mass="99990">METYHRKRPKRGSTFEAANNEMISLNRKETCSVLHGPQAPLSRQPLLDPSYEVSDEEVELGSVYEVNHMYLPPRTPAQLRSTRVVMVSEKTDLNVAIRYPSVSSIKTYFGGGITEMYPALDEKFVMGIKLARKVLKRQVPSQEFAEKKHLEGFWLVNSNNTQFGSKVVLKIKDNGLAQELKKNEMVRWGVRRQVMYIGRQKEMPKIPSTSSFVQVEKRKRKDQHEINCDGEDEDEDEDVEVELLDDNVDKADKDENETDKEENDVEAEADKEENEVEAETDKQENDVEAEADKEENEVEAETDKEENDVEAETDKEENEVETEAEKEENEVEAESDQEDEEAETKPEIEEKVHDKKPKTVRKMKCTRNLRKRKTVKQTNQSWQVAKKRIKKGKKSAMTDPSNRWSKERYMAAELSLLEAMKAKKAMIGNPITRPALRLEARKRIGDTGLLDHLLKHVANQVAPGGTLRFRRSHSASGTMEYWLEDADLLKIRKDAGVKDPFWTPPPGWKPGDSPIQDPIVAKELNSLKEELSYMKKEFLPKKVIEEELARMRSEFDVLTSKIKEDQSQAIVVSDFDDTSPKQVMDFCNFLLTSGSQTTDDVDNSIISKENCKKQVLVISDFLKKMQAWAQAVEVGKQTTQMEATRISQTVSNAPKHSENPILTEDMDKNESAVALAKQPSAVCDQETTDAHKQEQAAPPEGKAAKIERLKSGFRLCRPQGTFLWPNMVKNPTSNMSSSSQVEDHFVVPTPPSVNSSTQPQLPYFSHNHLLNLASPVKPVPEKRPLTVTISAVSRPQTTSSTRNLINLNDIPTNPSTTIKLSNLLSSETKNDHSWEAYGAMFPSGYKKRKISSSSPSAFSGAQSSCFSNTTTPAWVPGSGGPYKQCF</sequence>
<feature type="compositionally biased region" description="Acidic residues" evidence="1">
    <location>
        <begin position="254"/>
        <end position="278"/>
    </location>
</feature>
<dbReference type="GO" id="GO:0007131">
    <property type="term" value="P:reciprocal meiotic recombination"/>
    <property type="evidence" value="ECO:0007669"/>
    <property type="project" value="InterPro"/>
</dbReference>
<gene>
    <name evidence="3" type="ORF">Tci_026013</name>
</gene>
<dbReference type="InterPro" id="IPR059080">
    <property type="entry name" value="WHD_PTC1"/>
</dbReference>
<feature type="compositionally biased region" description="Acidic residues" evidence="1">
    <location>
        <begin position="286"/>
        <end position="342"/>
    </location>
</feature>
<feature type="domain" description="PTC1-like winged helix-turn-helix" evidence="2">
    <location>
        <begin position="403"/>
        <end position="485"/>
    </location>
</feature>
<comment type="caution">
    <text evidence="3">The sequence shown here is derived from an EMBL/GenBank/DDBJ whole genome shotgun (WGS) entry which is preliminary data.</text>
</comment>
<dbReference type="GO" id="GO:0051177">
    <property type="term" value="P:meiotic sister chromatid cohesion"/>
    <property type="evidence" value="ECO:0007669"/>
    <property type="project" value="InterPro"/>
</dbReference>
<dbReference type="InterPro" id="IPR044221">
    <property type="entry name" value="DYAD/AMEIOTIC1"/>
</dbReference>
<proteinExistence type="predicted"/>
<feature type="region of interest" description="Disordered" evidence="1">
    <location>
        <begin position="372"/>
        <end position="401"/>
    </location>
</feature>
<accession>A0A6L2L146</accession>
<feature type="compositionally biased region" description="Basic and acidic residues" evidence="1">
    <location>
        <begin position="343"/>
        <end position="353"/>
    </location>
</feature>
<feature type="compositionally biased region" description="Acidic residues" evidence="1">
    <location>
        <begin position="228"/>
        <end position="246"/>
    </location>
</feature>
<dbReference type="AlphaFoldDB" id="A0A6L2L146"/>
<dbReference type="PANTHER" id="PTHR46740">
    <property type="entry name" value="PROTEIN DYAD"/>
    <property type="match status" value="1"/>
</dbReference>
<feature type="region of interest" description="Disordered" evidence="1">
    <location>
        <begin position="205"/>
        <end position="359"/>
    </location>
</feature>
<dbReference type="EMBL" id="BKCJ010003267">
    <property type="protein sequence ID" value="GEU54035.1"/>
    <property type="molecule type" value="Genomic_DNA"/>
</dbReference>
<feature type="compositionally biased region" description="Basic residues" evidence="1">
    <location>
        <begin position="385"/>
        <end position="394"/>
    </location>
</feature>